<protein>
    <submittedName>
        <fullName evidence="1">Uncharacterized protein</fullName>
    </submittedName>
</protein>
<gene>
    <name evidence="1" type="ORF">BD410DRAFT_625142</name>
</gene>
<dbReference type="Proteomes" id="UP000294933">
    <property type="component" value="Unassembled WGS sequence"/>
</dbReference>
<keyword evidence="2" id="KW-1185">Reference proteome</keyword>
<accession>A0A4Y7PNK0</accession>
<sequence length="90" mass="10017">MTQTRSLSLGTSFSCSLVLIQCFPFSQWLPTLKPAIFVVILSSPFYGTMSNRVAGLPFLPFEQHMLLYVSLRPLGSLLVFGFSCDASRHI</sequence>
<reference evidence="1 2" key="1">
    <citation type="submission" date="2018-06" db="EMBL/GenBank/DDBJ databases">
        <title>A transcriptomic atlas of mushroom development highlights an independent origin of complex multicellularity.</title>
        <authorList>
            <consortium name="DOE Joint Genome Institute"/>
            <person name="Krizsan K."/>
            <person name="Almasi E."/>
            <person name="Merenyi Z."/>
            <person name="Sahu N."/>
            <person name="Viragh M."/>
            <person name="Koszo T."/>
            <person name="Mondo S."/>
            <person name="Kiss B."/>
            <person name="Balint B."/>
            <person name="Kues U."/>
            <person name="Barry K."/>
            <person name="Hegedus J.C."/>
            <person name="Henrissat B."/>
            <person name="Johnson J."/>
            <person name="Lipzen A."/>
            <person name="Ohm R."/>
            <person name="Nagy I."/>
            <person name="Pangilinan J."/>
            <person name="Yan J."/>
            <person name="Xiong Y."/>
            <person name="Grigoriev I.V."/>
            <person name="Hibbett D.S."/>
            <person name="Nagy L.G."/>
        </authorList>
    </citation>
    <scope>NUCLEOTIDE SEQUENCE [LARGE SCALE GENOMIC DNA]</scope>
    <source>
        <strain evidence="1 2">SZMC22713</strain>
    </source>
</reference>
<dbReference type="EMBL" id="ML170244">
    <property type="protein sequence ID" value="TDL16412.1"/>
    <property type="molecule type" value="Genomic_DNA"/>
</dbReference>
<proteinExistence type="predicted"/>
<evidence type="ECO:0000313" key="1">
    <source>
        <dbReference type="EMBL" id="TDL16412.1"/>
    </source>
</evidence>
<dbReference type="AlphaFoldDB" id="A0A4Y7PNK0"/>
<evidence type="ECO:0000313" key="2">
    <source>
        <dbReference type="Proteomes" id="UP000294933"/>
    </source>
</evidence>
<organism evidence="1 2">
    <name type="scientific">Rickenella mellea</name>
    <dbReference type="NCBI Taxonomy" id="50990"/>
    <lineage>
        <taxon>Eukaryota</taxon>
        <taxon>Fungi</taxon>
        <taxon>Dikarya</taxon>
        <taxon>Basidiomycota</taxon>
        <taxon>Agaricomycotina</taxon>
        <taxon>Agaricomycetes</taxon>
        <taxon>Hymenochaetales</taxon>
        <taxon>Rickenellaceae</taxon>
        <taxon>Rickenella</taxon>
    </lineage>
</organism>
<dbReference type="VEuPathDB" id="FungiDB:BD410DRAFT_625142"/>
<name>A0A4Y7PNK0_9AGAM</name>